<keyword evidence="2" id="KW-1133">Transmembrane helix</keyword>
<proteinExistence type="predicted"/>
<keyword evidence="2" id="KW-0812">Transmembrane</keyword>
<keyword evidence="2" id="KW-0472">Membrane</keyword>
<feature type="region of interest" description="Disordered" evidence="1">
    <location>
        <begin position="719"/>
        <end position="750"/>
    </location>
</feature>
<dbReference type="Proteomes" id="UP001228690">
    <property type="component" value="Chromosome"/>
</dbReference>
<evidence type="ECO:0000313" key="3">
    <source>
        <dbReference type="EMBL" id="WGK69841.1"/>
    </source>
</evidence>
<protein>
    <recommendedName>
        <fullName evidence="5">Oxygen tolerance</fullName>
    </recommendedName>
</protein>
<gene>
    <name evidence="3" type="ORF">P0082_02980</name>
</gene>
<evidence type="ECO:0000313" key="4">
    <source>
        <dbReference type="Proteomes" id="UP001228690"/>
    </source>
</evidence>
<dbReference type="RefSeq" id="WP_326928036.1">
    <property type="nucleotide sequence ID" value="NZ_CP123443.1"/>
</dbReference>
<accession>A0ABY8MIT7</accession>
<feature type="transmembrane region" description="Helical" evidence="2">
    <location>
        <begin position="827"/>
        <end position="845"/>
    </location>
</feature>
<feature type="region of interest" description="Disordered" evidence="1">
    <location>
        <begin position="1"/>
        <end position="132"/>
    </location>
</feature>
<keyword evidence="4" id="KW-1185">Reference proteome</keyword>
<feature type="compositionally biased region" description="Low complexity" evidence="1">
    <location>
        <begin position="93"/>
        <end position="102"/>
    </location>
</feature>
<name>A0ABY8MIT7_9SPIO</name>
<evidence type="ECO:0000256" key="2">
    <source>
        <dbReference type="SAM" id="Phobius"/>
    </source>
</evidence>
<evidence type="ECO:0000256" key="1">
    <source>
        <dbReference type="SAM" id="MobiDB-lite"/>
    </source>
</evidence>
<feature type="compositionally biased region" description="Basic and acidic residues" evidence="1">
    <location>
        <begin position="949"/>
        <end position="961"/>
    </location>
</feature>
<organism evidence="3 4">
    <name type="scientific">Candidatus Haliotispira prima</name>
    <dbReference type="NCBI Taxonomy" id="3034016"/>
    <lineage>
        <taxon>Bacteria</taxon>
        <taxon>Pseudomonadati</taxon>
        <taxon>Spirochaetota</taxon>
        <taxon>Spirochaetia</taxon>
        <taxon>Spirochaetales</taxon>
        <taxon>Spirochaetaceae</taxon>
        <taxon>Candidatus Haliotispira</taxon>
    </lineage>
</organism>
<feature type="transmembrane region" description="Helical" evidence="2">
    <location>
        <begin position="894"/>
        <end position="913"/>
    </location>
</feature>
<feature type="transmembrane region" description="Helical" evidence="2">
    <location>
        <begin position="681"/>
        <end position="703"/>
    </location>
</feature>
<dbReference type="EMBL" id="CP123443">
    <property type="protein sequence ID" value="WGK69841.1"/>
    <property type="molecule type" value="Genomic_DNA"/>
</dbReference>
<feature type="compositionally biased region" description="Low complexity" evidence="1">
    <location>
        <begin position="721"/>
        <end position="732"/>
    </location>
</feature>
<feature type="region of interest" description="Disordered" evidence="1">
    <location>
        <begin position="933"/>
        <end position="961"/>
    </location>
</feature>
<reference evidence="3 4" key="1">
    <citation type="submission" date="2023-04" db="EMBL/GenBank/DDBJ databases">
        <title>Spirochaete genome identified in red abalone sample constitutes a novel genus.</title>
        <authorList>
            <person name="Sharma S.P."/>
            <person name="Purcell C.M."/>
            <person name="Hyde J.R."/>
            <person name="Severin A.J."/>
        </authorList>
    </citation>
    <scope>NUCLEOTIDE SEQUENCE [LARGE SCALE GENOMIC DNA]</scope>
    <source>
        <strain evidence="3 4">SP-2023</strain>
    </source>
</reference>
<feature type="region of interest" description="Disordered" evidence="1">
    <location>
        <begin position="609"/>
        <end position="643"/>
    </location>
</feature>
<evidence type="ECO:0008006" key="5">
    <source>
        <dbReference type="Google" id="ProtNLM"/>
    </source>
</evidence>
<sequence length="1004" mass="113190">MPIASVLAQEEPDAREQYTPEPNIQEPDIWAESAQERYIQELGIPESGIQEPDTWEQGAREGSVPGPDIRESDIQEQNLLELEADLPEPGTEQSQSQSQSQQENDKPVTETARVGSGFRPPLSLPPNMSEDSGQAEILSDKVYLQSYFNVLFKTPFQLEEDVRITTVGQSNVAGRPQVLRTERLDYSRYRTEEGRARRAFILGFYTVSPGLHQLPQIRFQSTESRSVWQSPALPFASFRVDEGDLVLPVNVEMNRLPEKVYPGQNILLNIWANRVEAIDQSSLPRNLDFAGFLIQKSPVTPEVERVQIQGKDVYRVSLGTWLLNPVERGLLRIPPISALVMGLERRTAARQLEVLPLPPNRYLSGERAEPDTSQASGSAVAIGQFTVSFRFAGQETGETPKIQELEEIQESPLEEEHPQTEQGQVPEFAKDELIRVVLRITGHGNIHILSFPDVEVPANLVLLRSEERESLAPDFAKAELYGWREKEFIYKAKSSGEYRIGVDSFHFFDPERGLWLRSEVQELTLQVVNLVTQSYYSNLEDMHFSGVSVFFFNLMYRLQKYAFYICLAIFLLTGVYFLSEVPGLPGLPLLDRLKGRKQIQRGRYARLPAGFADGDRAGQGGPSEGQSRNGPPESGALPDKLAGLSVPDRSFRSVRFSIRQKIFVSPLCQSVLRFGTEHRRVLFMLLITVFIGLLYGFLLMAGLNSESGAKQYYLQLPIPESNSNNTSTNNSTRMAGPEAGRETDRNGLGGAEQLDNMSHLPGNLANVSLSFYRNGLLPEALQVAYLHYFYQPLQPASRRLVSSLRIQQGLDPGLPGFFFWPLHFHHAWRYLAVCLVLAASVYCLYRKKRDGDGSPYGGSEFQDDKENDFLSDYRYTEQHHHLIKTRLLLIYRNYAIVVGLLLLSLSIPVRFSLAVNTLPDLHLEAIPYHSSGRKPGERVGNNVENGAATEKEETARRKNRKNRLDAGELVKIKGRAGDSYTLVIGEKQDQGWLKEQQLFLLPEY</sequence>
<feature type="transmembrane region" description="Helical" evidence="2">
    <location>
        <begin position="561"/>
        <end position="579"/>
    </location>
</feature>